<dbReference type="PROSITE" id="PS50262">
    <property type="entry name" value="G_PROTEIN_RECEP_F1_2"/>
    <property type="match status" value="1"/>
</dbReference>
<dbReference type="STRING" id="45351.A7S4U8"/>
<dbReference type="eggNOG" id="KOG3656">
    <property type="taxonomic scope" value="Eukaryota"/>
</dbReference>
<dbReference type="Pfam" id="PF00001">
    <property type="entry name" value="7tm_1"/>
    <property type="match status" value="1"/>
</dbReference>
<feature type="transmembrane region" description="Helical" evidence="9">
    <location>
        <begin position="63"/>
        <end position="88"/>
    </location>
</feature>
<feature type="non-terminal residue" evidence="11">
    <location>
        <position position="304"/>
    </location>
</feature>
<evidence type="ECO:0000313" key="11">
    <source>
        <dbReference type="EMBL" id="EDO41213.1"/>
    </source>
</evidence>
<keyword evidence="2" id="KW-1003">Cell membrane</keyword>
<evidence type="ECO:0000259" key="10">
    <source>
        <dbReference type="PROSITE" id="PS50262"/>
    </source>
</evidence>
<evidence type="ECO:0000256" key="9">
    <source>
        <dbReference type="SAM" id="Phobius"/>
    </source>
</evidence>
<evidence type="ECO:0000313" key="12">
    <source>
        <dbReference type="Proteomes" id="UP000001593"/>
    </source>
</evidence>
<evidence type="ECO:0000256" key="2">
    <source>
        <dbReference type="ARBA" id="ARBA00022475"/>
    </source>
</evidence>
<dbReference type="OrthoDB" id="2101615at2759"/>
<accession>A7S4U8</accession>
<feature type="domain" description="G-protein coupled receptors family 1 profile" evidence="10">
    <location>
        <begin position="42"/>
        <end position="303"/>
    </location>
</feature>
<reference evidence="11 12" key="1">
    <citation type="journal article" date="2007" name="Science">
        <title>Sea anemone genome reveals ancestral eumetazoan gene repertoire and genomic organization.</title>
        <authorList>
            <person name="Putnam N.H."/>
            <person name="Srivastava M."/>
            <person name="Hellsten U."/>
            <person name="Dirks B."/>
            <person name="Chapman J."/>
            <person name="Salamov A."/>
            <person name="Terry A."/>
            <person name="Shapiro H."/>
            <person name="Lindquist E."/>
            <person name="Kapitonov V.V."/>
            <person name="Jurka J."/>
            <person name="Genikhovich G."/>
            <person name="Grigoriev I.V."/>
            <person name="Lucas S.M."/>
            <person name="Steele R.E."/>
            <person name="Finnerty J.R."/>
            <person name="Technau U."/>
            <person name="Martindale M.Q."/>
            <person name="Rokhsar D.S."/>
        </authorList>
    </citation>
    <scope>NUCLEOTIDE SEQUENCE [LARGE SCALE GENOMIC DNA]</scope>
    <source>
        <strain evidence="12">CH2 X CH6</strain>
    </source>
</reference>
<dbReference type="KEGG" id="nve:5512981"/>
<dbReference type="EMBL" id="DS469580">
    <property type="protein sequence ID" value="EDO41213.1"/>
    <property type="molecule type" value="Genomic_DNA"/>
</dbReference>
<keyword evidence="6 9" id="KW-0472">Membrane</keyword>
<feature type="transmembrane region" description="Helical" evidence="9">
    <location>
        <begin position="248"/>
        <end position="269"/>
    </location>
</feature>
<keyword evidence="5" id="KW-0297">G-protein coupled receptor</keyword>
<evidence type="ECO:0000256" key="1">
    <source>
        <dbReference type="ARBA" id="ARBA00004651"/>
    </source>
</evidence>
<dbReference type="Proteomes" id="UP000001593">
    <property type="component" value="Unassembled WGS sequence"/>
</dbReference>
<dbReference type="OMA" id="HSIFWAA"/>
<dbReference type="GO" id="GO:0005886">
    <property type="term" value="C:plasma membrane"/>
    <property type="evidence" value="ECO:0000318"/>
    <property type="project" value="GO_Central"/>
</dbReference>
<dbReference type="InterPro" id="IPR000276">
    <property type="entry name" value="GPCR_Rhodpsn"/>
</dbReference>
<keyword evidence="12" id="KW-1185">Reference proteome</keyword>
<dbReference type="InParanoid" id="A7S4U8"/>
<dbReference type="GO" id="GO:0004930">
    <property type="term" value="F:G protein-coupled receptor activity"/>
    <property type="evidence" value="ECO:0000318"/>
    <property type="project" value="GO_Central"/>
</dbReference>
<dbReference type="SUPFAM" id="SSF81321">
    <property type="entry name" value="Family A G protein-coupled receptor-like"/>
    <property type="match status" value="1"/>
</dbReference>
<evidence type="ECO:0000256" key="5">
    <source>
        <dbReference type="ARBA" id="ARBA00023040"/>
    </source>
</evidence>
<dbReference type="AlphaFoldDB" id="A7S4U8"/>
<keyword evidence="7" id="KW-0675">Receptor</keyword>
<comment type="subcellular location">
    <subcellularLocation>
        <location evidence="1">Cell membrane</location>
        <topology evidence="1">Multi-pass membrane protein</topology>
    </subcellularLocation>
</comment>
<evidence type="ECO:0000256" key="8">
    <source>
        <dbReference type="ARBA" id="ARBA00023224"/>
    </source>
</evidence>
<gene>
    <name evidence="11" type="ORF">NEMVEDRAFT_v1g166451</name>
</gene>
<dbReference type="PANTHER" id="PTHR22752">
    <property type="entry name" value="G PROTEIN-COUPLED RECEPTOR"/>
    <property type="match status" value="1"/>
</dbReference>
<name>A7S4U8_NEMVE</name>
<organism evidence="11 12">
    <name type="scientific">Nematostella vectensis</name>
    <name type="common">Starlet sea anemone</name>
    <dbReference type="NCBI Taxonomy" id="45351"/>
    <lineage>
        <taxon>Eukaryota</taxon>
        <taxon>Metazoa</taxon>
        <taxon>Cnidaria</taxon>
        <taxon>Anthozoa</taxon>
        <taxon>Hexacorallia</taxon>
        <taxon>Actiniaria</taxon>
        <taxon>Edwardsiidae</taxon>
        <taxon>Nematostella</taxon>
    </lineage>
</organism>
<keyword evidence="4 9" id="KW-1133">Transmembrane helix</keyword>
<keyword evidence="3 9" id="KW-0812">Transmembrane</keyword>
<sequence length="304" mass="33797">MNNTNSSGKELLVLESLSHESAVWVIAQVVLWGCIFVISSLGNSLVLLCIVKSNRLHSSIYAFYGSLAASDCIAGMLCCPLLLVTALHQLWIMGKVMCHVYSTLLSTSLNASIATLCLISMDRLNAVRKPFEYRGHNTFTQRWCKWLLVLSWVHSIFWAAAPLGGWGEIITDSATYTCKPNWSAASIVNRSYSLCLALFPFAFPVFLMVAIYCVIYRHTKKCSNLMSGLEDGRNLVAEQERQMRERRLFRTVLIIIGAFAACWAIYTLATTCKLFIGQTPPTWLVQLGLICAIAGSCVNPVIYT</sequence>
<feature type="transmembrane region" description="Helical" evidence="9">
    <location>
        <begin position="191"/>
        <end position="216"/>
    </location>
</feature>
<dbReference type="PANTHER" id="PTHR22752:SF14">
    <property type="entry name" value="G-PROTEIN COUPLED RECEPTORS FAMILY 1 PROFILE DOMAIN-CONTAINING PROTEIN"/>
    <property type="match status" value="1"/>
</dbReference>
<evidence type="ECO:0000256" key="4">
    <source>
        <dbReference type="ARBA" id="ARBA00022989"/>
    </source>
</evidence>
<dbReference type="PRINTS" id="PR00237">
    <property type="entry name" value="GPCRRHODOPSN"/>
</dbReference>
<dbReference type="InterPro" id="IPR017452">
    <property type="entry name" value="GPCR_Rhodpsn_7TM"/>
</dbReference>
<protein>
    <recommendedName>
        <fullName evidence="10">G-protein coupled receptors family 1 profile domain-containing protein</fullName>
    </recommendedName>
</protein>
<keyword evidence="8" id="KW-0807">Transducer</keyword>
<evidence type="ECO:0000256" key="6">
    <source>
        <dbReference type="ARBA" id="ARBA00023136"/>
    </source>
</evidence>
<evidence type="ECO:0000256" key="7">
    <source>
        <dbReference type="ARBA" id="ARBA00023170"/>
    </source>
</evidence>
<feature type="transmembrane region" description="Helical" evidence="9">
    <location>
        <begin position="143"/>
        <end position="161"/>
    </location>
</feature>
<dbReference type="PhylomeDB" id="A7S4U8"/>
<dbReference type="CDD" id="cd00637">
    <property type="entry name" value="7tm_classA_rhodopsin-like"/>
    <property type="match status" value="1"/>
</dbReference>
<dbReference type="Gene3D" id="1.20.1070.10">
    <property type="entry name" value="Rhodopsin 7-helix transmembrane proteins"/>
    <property type="match status" value="1"/>
</dbReference>
<feature type="transmembrane region" description="Helical" evidence="9">
    <location>
        <begin position="281"/>
        <end position="303"/>
    </location>
</feature>
<feature type="transmembrane region" description="Helical" evidence="9">
    <location>
        <begin position="100"/>
        <end position="122"/>
    </location>
</feature>
<feature type="transmembrane region" description="Helical" evidence="9">
    <location>
        <begin position="22"/>
        <end position="51"/>
    </location>
</feature>
<proteinExistence type="predicted"/>
<dbReference type="GO" id="GO:0007186">
    <property type="term" value="P:G protein-coupled receptor signaling pathway"/>
    <property type="evidence" value="ECO:0000318"/>
    <property type="project" value="GO_Central"/>
</dbReference>
<evidence type="ECO:0000256" key="3">
    <source>
        <dbReference type="ARBA" id="ARBA00022692"/>
    </source>
</evidence>
<dbReference type="HOGENOM" id="CLU_009579_3_0_1"/>